<dbReference type="EMBL" id="JAHLQT010028706">
    <property type="protein sequence ID" value="KAG7161933.1"/>
    <property type="molecule type" value="Genomic_DNA"/>
</dbReference>
<evidence type="ECO:0000256" key="2">
    <source>
        <dbReference type="ARBA" id="ARBA00022771"/>
    </source>
</evidence>
<gene>
    <name evidence="7" type="primary">Thap3-L</name>
    <name evidence="7" type="ORF">Hamer_G019948</name>
</gene>
<keyword evidence="8" id="KW-1185">Reference proteome</keyword>
<dbReference type="PANTHER" id="PTHR46927:SF2">
    <property type="entry name" value="THAP DOMAIN-CONTAINING PROTEIN 8"/>
    <property type="match status" value="1"/>
</dbReference>
<dbReference type="PROSITE" id="PS50950">
    <property type="entry name" value="ZF_THAP"/>
    <property type="match status" value="2"/>
</dbReference>
<comment type="caution">
    <text evidence="7">The sequence shown here is derived from an EMBL/GenBank/DDBJ whole genome shotgun (WGS) entry which is preliminary data.</text>
</comment>
<feature type="domain" description="THAP-type" evidence="6">
    <location>
        <begin position="101"/>
        <end position="189"/>
    </location>
</feature>
<evidence type="ECO:0000256" key="4">
    <source>
        <dbReference type="ARBA" id="ARBA00023125"/>
    </source>
</evidence>
<sequence>MPATCVAYNCRIRQKKGTGISFHRFPFDRPELLKEWLKNIKRTNWQPSPTSLICSAHFTPDCFEGRDPRYRPKLTKLRFNAVPTIFDFSDHIQKSLFAARMPSCAAIGCKNRKEKKVDQNARYPEKPARSIHRFPVSDPPLLRKWLQAMKRDFIPNRQSFLCSDHFTEADLDNTDEIVRLREGAVPSVFDFPPYLANCSVA</sequence>
<dbReference type="SMART" id="SM00980">
    <property type="entry name" value="THAP"/>
    <property type="match status" value="2"/>
</dbReference>
<keyword evidence="2 5" id="KW-0863">Zinc-finger</keyword>
<keyword evidence="4 5" id="KW-0238">DNA-binding</keyword>
<evidence type="ECO:0000256" key="3">
    <source>
        <dbReference type="ARBA" id="ARBA00022833"/>
    </source>
</evidence>
<keyword evidence="1" id="KW-0479">Metal-binding</keyword>
<dbReference type="SMART" id="SM00692">
    <property type="entry name" value="DM3"/>
    <property type="match status" value="2"/>
</dbReference>
<keyword evidence="3" id="KW-0862">Zinc</keyword>
<proteinExistence type="predicted"/>
<dbReference type="SUPFAM" id="SSF57716">
    <property type="entry name" value="Glucocorticoid receptor-like (DNA-binding domain)"/>
    <property type="match status" value="2"/>
</dbReference>
<evidence type="ECO:0000256" key="5">
    <source>
        <dbReference type="PROSITE-ProRule" id="PRU00309"/>
    </source>
</evidence>
<organism evidence="7 8">
    <name type="scientific">Homarus americanus</name>
    <name type="common">American lobster</name>
    <dbReference type="NCBI Taxonomy" id="6706"/>
    <lineage>
        <taxon>Eukaryota</taxon>
        <taxon>Metazoa</taxon>
        <taxon>Ecdysozoa</taxon>
        <taxon>Arthropoda</taxon>
        <taxon>Crustacea</taxon>
        <taxon>Multicrustacea</taxon>
        <taxon>Malacostraca</taxon>
        <taxon>Eumalacostraca</taxon>
        <taxon>Eucarida</taxon>
        <taxon>Decapoda</taxon>
        <taxon>Pleocyemata</taxon>
        <taxon>Astacidea</taxon>
        <taxon>Nephropoidea</taxon>
        <taxon>Nephropidae</taxon>
        <taxon>Homarus</taxon>
    </lineage>
</organism>
<reference evidence="7" key="1">
    <citation type="journal article" date="2021" name="Sci. Adv.">
        <title>The American lobster genome reveals insights on longevity, neural, and immune adaptations.</title>
        <authorList>
            <person name="Polinski J.M."/>
            <person name="Zimin A.V."/>
            <person name="Clark K.F."/>
            <person name="Kohn A.B."/>
            <person name="Sadowski N."/>
            <person name="Timp W."/>
            <person name="Ptitsyn A."/>
            <person name="Khanna P."/>
            <person name="Romanova D.Y."/>
            <person name="Williams P."/>
            <person name="Greenwood S.J."/>
            <person name="Moroz L.L."/>
            <person name="Walt D.R."/>
            <person name="Bodnar A.G."/>
        </authorList>
    </citation>
    <scope>NUCLEOTIDE SEQUENCE</scope>
    <source>
        <strain evidence="7">GMGI-L3</strain>
    </source>
</reference>
<dbReference type="InterPro" id="IPR006612">
    <property type="entry name" value="THAP_Znf"/>
</dbReference>
<evidence type="ECO:0000259" key="6">
    <source>
        <dbReference type="PROSITE" id="PS50950"/>
    </source>
</evidence>
<dbReference type="InterPro" id="IPR052224">
    <property type="entry name" value="THAP_domain_protein"/>
</dbReference>
<evidence type="ECO:0000313" key="7">
    <source>
        <dbReference type="EMBL" id="KAG7161933.1"/>
    </source>
</evidence>
<dbReference type="GO" id="GO:0003677">
    <property type="term" value="F:DNA binding"/>
    <property type="evidence" value="ECO:0007669"/>
    <property type="project" value="UniProtKB-UniRule"/>
</dbReference>
<dbReference type="Pfam" id="PF05485">
    <property type="entry name" value="THAP"/>
    <property type="match status" value="2"/>
</dbReference>
<dbReference type="AlphaFoldDB" id="A0A8J5MS86"/>
<dbReference type="Gene3D" id="6.20.210.20">
    <property type="entry name" value="THAP domain"/>
    <property type="match status" value="1"/>
</dbReference>
<dbReference type="InterPro" id="IPR038441">
    <property type="entry name" value="THAP_Znf_sf"/>
</dbReference>
<evidence type="ECO:0000256" key="1">
    <source>
        <dbReference type="ARBA" id="ARBA00022723"/>
    </source>
</evidence>
<dbReference type="Proteomes" id="UP000747542">
    <property type="component" value="Unassembled WGS sequence"/>
</dbReference>
<evidence type="ECO:0000313" key="8">
    <source>
        <dbReference type="Proteomes" id="UP000747542"/>
    </source>
</evidence>
<feature type="domain" description="THAP-type" evidence="6">
    <location>
        <begin position="1"/>
        <end position="86"/>
    </location>
</feature>
<name>A0A8J5MS86_HOMAM</name>
<dbReference type="PANTHER" id="PTHR46927">
    <property type="entry name" value="AGAP005574-PA"/>
    <property type="match status" value="1"/>
</dbReference>
<protein>
    <submittedName>
        <fullName evidence="7">THAP domain-containing protein 3-like</fullName>
    </submittedName>
</protein>
<accession>A0A8J5MS86</accession>
<dbReference type="GO" id="GO:0008270">
    <property type="term" value="F:zinc ion binding"/>
    <property type="evidence" value="ECO:0007669"/>
    <property type="project" value="UniProtKB-KW"/>
</dbReference>